<evidence type="ECO:0000313" key="2">
    <source>
        <dbReference type="Proteomes" id="UP001642720"/>
    </source>
</evidence>
<gene>
    <name evidence="1" type="ORF">CCMA1212_002157</name>
</gene>
<dbReference type="GeneID" id="300574004"/>
<sequence>MLNCKSPLPLSSVSHALSLLFVYPTQPALLDSKRVKRARRIYVTDNMKQSKHHACCERPRRCPYACAT</sequence>
<comment type="caution">
    <text evidence="1">The sequence shown here is derived from an EMBL/GenBank/DDBJ whole genome shotgun (WGS) entry which is preliminary data.</text>
</comment>
<reference evidence="1 2" key="1">
    <citation type="submission" date="2018-01" db="EMBL/GenBank/DDBJ databases">
        <title>Genome characterization of the sugarcane-associated fungus Trichoderma ghanense CCMA-1212 and their application in lignocelulose bioconversion.</title>
        <authorList>
            <person name="Steindorff A.S."/>
            <person name="Mendes T.D."/>
            <person name="Vilela E.S.D."/>
            <person name="Rodrigues D.S."/>
            <person name="Formighieri E.F."/>
            <person name="Melo I.S."/>
            <person name="Favaro L.C.L."/>
        </authorList>
    </citation>
    <scope>NUCLEOTIDE SEQUENCE [LARGE SCALE GENOMIC DNA]</scope>
    <source>
        <strain evidence="1 2">CCMA-1212</strain>
    </source>
</reference>
<dbReference type="Proteomes" id="UP001642720">
    <property type="component" value="Unassembled WGS sequence"/>
</dbReference>
<proteinExistence type="predicted"/>
<evidence type="ECO:0000313" key="1">
    <source>
        <dbReference type="EMBL" id="TFB05991.1"/>
    </source>
</evidence>
<dbReference type="RefSeq" id="XP_073562192.1">
    <property type="nucleotide sequence ID" value="XM_073699554.1"/>
</dbReference>
<dbReference type="EMBL" id="PPTA01000002">
    <property type="protein sequence ID" value="TFB05991.1"/>
    <property type="molecule type" value="Genomic_DNA"/>
</dbReference>
<keyword evidence="2" id="KW-1185">Reference proteome</keyword>
<evidence type="ECO:0008006" key="3">
    <source>
        <dbReference type="Google" id="ProtNLM"/>
    </source>
</evidence>
<name>A0ABY2HCR4_9HYPO</name>
<accession>A0ABY2HCR4</accession>
<organism evidence="1 2">
    <name type="scientific">Trichoderma ghanense</name>
    <dbReference type="NCBI Taxonomy" id="65468"/>
    <lineage>
        <taxon>Eukaryota</taxon>
        <taxon>Fungi</taxon>
        <taxon>Dikarya</taxon>
        <taxon>Ascomycota</taxon>
        <taxon>Pezizomycotina</taxon>
        <taxon>Sordariomycetes</taxon>
        <taxon>Hypocreomycetidae</taxon>
        <taxon>Hypocreales</taxon>
        <taxon>Hypocreaceae</taxon>
        <taxon>Trichoderma</taxon>
    </lineage>
</organism>
<protein>
    <recommendedName>
        <fullName evidence="3">Secreted protein</fullName>
    </recommendedName>
</protein>